<dbReference type="CDD" id="cd00054">
    <property type="entry name" value="EGF_CA"/>
    <property type="match status" value="1"/>
</dbReference>
<feature type="disulfide bond" evidence="12">
    <location>
        <begin position="1112"/>
        <end position="1121"/>
    </location>
</feature>
<dbReference type="InterPro" id="IPR001881">
    <property type="entry name" value="EGF-like_Ca-bd_dom"/>
</dbReference>
<dbReference type="PANTHER" id="PTHR24026:SF136">
    <property type="entry name" value="PROTOCADHERIN-23"/>
    <property type="match status" value="1"/>
</dbReference>
<dbReference type="eggNOG" id="KOG1219">
    <property type="taxonomic scope" value="Eukaryota"/>
</dbReference>
<dbReference type="InterPro" id="IPR000152">
    <property type="entry name" value="EGF-type_Asp/Asn_hydroxyl_site"/>
</dbReference>
<dbReference type="PROSITE" id="PS50025">
    <property type="entry name" value="LAM_G_DOMAIN"/>
    <property type="match status" value="2"/>
</dbReference>
<evidence type="ECO:0000259" key="15">
    <source>
        <dbReference type="PROSITE" id="PS50026"/>
    </source>
</evidence>
<evidence type="ECO:0000256" key="8">
    <source>
        <dbReference type="ARBA" id="ARBA00023136"/>
    </source>
</evidence>
<keyword evidence="9 12" id="KW-1015">Disulfide bond</keyword>
<dbReference type="GO" id="GO:0007156">
    <property type="term" value="P:homophilic cell adhesion via plasma membrane adhesion molecules"/>
    <property type="evidence" value="ECO:0007669"/>
    <property type="project" value="InterPro"/>
</dbReference>
<dbReference type="PROSITE" id="PS01186">
    <property type="entry name" value="EGF_2"/>
    <property type="match status" value="2"/>
</dbReference>
<feature type="domain" description="Laminin G" evidence="14">
    <location>
        <begin position="1167"/>
        <end position="1366"/>
    </location>
</feature>
<keyword evidence="4" id="KW-0677">Repeat</keyword>
<comment type="subcellular location">
    <subcellularLocation>
        <location evidence="1">Membrane</location>
    </subcellularLocation>
</comment>
<dbReference type="Proteomes" id="UP000035682">
    <property type="component" value="Unplaced"/>
</dbReference>
<dbReference type="Pfam" id="PF00028">
    <property type="entry name" value="Cadherin"/>
    <property type="match status" value="2"/>
</dbReference>
<keyword evidence="7 13" id="KW-1133">Transmembrane helix</keyword>
<comment type="caution">
    <text evidence="12">Lacks conserved residue(s) required for the propagation of feature annotation.</text>
</comment>
<dbReference type="SUPFAM" id="SSF57196">
    <property type="entry name" value="EGF/Laminin"/>
    <property type="match status" value="2"/>
</dbReference>
<dbReference type="InterPro" id="IPR000742">
    <property type="entry name" value="EGF"/>
</dbReference>
<dbReference type="PROSITE" id="PS50026">
    <property type="entry name" value="EGF_3"/>
    <property type="match status" value="3"/>
</dbReference>
<dbReference type="SMART" id="SM00181">
    <property type="entry name" value="EGF"/>
    <property type="match status" value="4"/>
</dbReference>
<dbReference type="Pfam" id="PF00054">
    <property type="entry name" value="Laminin_G_1"/>
    <property type="match status" value="1"/>
</dbReference>
<feature type="domain" description="Laminin G" evidence="14">
    <location>
        <begin position="1456"/>
        <end position="1639"/>
    </location>
</feature>
<reference evidence="17 18" key="1">
    <citation type="submission" date="2014-09" db="EMBL/GenBank/DDBJ databases">
        <authorList>
            <person name="Martin A.A."/>
        </authorList>
    </citation>
    <scope>NUCLEOTIDE SEQUENCE</scope>
    <source>
        <strain evidence="18">ED321</strain>
        <strain evidence="17">ED321 Heterogonic</strain>
    </source>
</reference>
<dbReference type="CDD" id="cd00053">
    <property type="entry name" value="EGF"/>
    <property type="match status" value="1"/>
</dbReference>
<dbReference type="CDD" id="cd00110">
    <property type="entry name" value="LamG"/>
    <property type="match status" value="2"/>
</dbReference>
<dbReference type="InterPro" id="IPR020894">
    <property type="entry name" value="Cadherin_CS"/>
</dbReference>
<feature type="domain" description="Cadherin" evidence="16">
    <location>
        <begin position="87"/>
        <end position="189"/>
    </location>
</feature>
<dbReference type="PROSITE" id="PS50268">
    <property type="entry name" value="CADHERIN_2"/>
    <property type="match status" value="6"/>
</dbReference>
<evidence type="ECO:0000256" key="6">
    <source>
        <dbReference type="ARBA" id="ARBA00022889"/>
    </source>
</evidence>
<dbReference type="PROSITE" id="PS00010">
    <property type="entry name" value="ASX_HYDROXYL"/>
    <property type="match status" value="2"/>
</dbReference>
<dbReference type="PROSITE" id="PS00022">
    <property type="entry name" value="EGF_1"/>
    <property type="match status" value="2"/>
</dbReference>
<dbReference type="OMA" id="VADGHFH"/>
<evidence type="ECO:0000256" key="7">
    <source>
        <dbReference type="ARBA" id="ARBA00022989"/>
    </source>
</evidence>
<evidence type="ECO:0000256" key="5">
    <source>
        <dbReference type="ARBA" id="ARBA00022837"/>
    </source>
</evidence>
<dbReference type="CDD" id="cd11304">
    <property type="entry name" value="Cadherin_repeat"/>
    <property type="match status" value="5"/>
</dbReference>
<evidence type="ECO:0000256" key="10">
    <source>
        <dbReference type="ARBA" id="ARBA00023180"/>
    </source>
</evidence>
<feature type="disulfide bond" evidence="12">
    <location>
        <begin position="1159"/>
        <end position="1168"/>
    </location>
</feature>
<dbReference type="Gene3D" id="2.10.25.10">
    <property type="entry name" value="Laminin"/>
    <property type="match status" value="3"/>
</dbReference>
<dbReference type="SMART" id="SM00282">
    <property type="entry name" value="LamG"/>
    <property type="match status" value="2"/>
</dbReference>
<evidence type="ECO:0000313" key="18">
    <source>
        <dbReference type="Proteomes" id="UP000035682"/>
    </source>
</evidence>
<feature type="domain" description="Cadherin" evidence="16">
    <location>
        <begin position="18"/>
        <end position="86"/>
    </location>
</feature>
<dbReference type="RefSeq" id="XP_024506062.1">
    <property type="nucleotide sequence ID" value="XM_024652491.1"/>
</dbReference>
<dbReference type="InterPro" id="IPR018097">
    <property type="entry name" value="EGF_Ca-bd_CS"/>
</dbReference>
<dbReference type="GO" id="GO:0009653">
    <property type="term" value="P:anatomical structure morphogenesis"/>
    <property type="evidence" value="ECO:0007669"/>
    <property type="project" value="UniProtKB-ARBA"/>
</dbReference>
<dbReference type="PRINTS" id="PR00205">
    <property type="entry name" value="CADHERIN"/>
</dbReference>
<dbReference type="InterPro" id="IPR002126">
    <property type="entry name" value="Cadherin-like_dom"/>
</dbReference>
<feature type="disulfide bond" evidence="12">
    <location>
        <begin position="1134"/>
        <end position="1144"/>
    </location>
</feature>
<keyword evidence="6" id="KW-0130">Cell adhesion</keyword>
<dbReference type="PANTHER" id="PTHR24026">
    <property type="entry name" value="FAT ATYPICAL CADHERIN-RELATED"/>
    <property type="match status" value="1"/>
</dbReference>
<dbReference type="GeneID" id="36379227"/>
<dbReference type="InterPro" id="IPR001791">
    <property type="entry name" value="Laminin_G"/>
</dbReference>
<keyword evidence="18" id="KW-1185">Reference proteome</keyword>
<dbReference type="GO" id="GO:0005886">
    <property type="term" value="C:plasma membrane"/>
    <property type="evidence" value="ECO:0007669"/>
    <property type="project" value="InterPro"/>
</dbReference>
<dbReference type="Gene3D" id="2.60.120.200">
    <property type="match status" value="2"/>
</dbReference>
<dbReference type="InterPro" id="IPR049883">
    <property type="entry name" value="NOTCH1_EGF-like"/>
</dbReference>
<dbReference type="WBParaSite" id="SRAE_2000152800.1">
    <property type="protein sequence ID" value="SRAE_2000152800.1"/>
    <property type="gene ID" value="WBGene00261733"/>
</dbReference>
<dbReference type="PROSITE" id="PS00232">
    <property type="entry name" value="CADHERIN_1"/>
    <property type="match status" value="2"/>
</dbReference>
<evidence type="ECO:0000256" key="12">
    <source>
        <dbReference type="PROSITE-ProRule" id="PRU00076"/>
    </source>
</evidence>
<evidence type="ECO:0000256" key="9">
    <source>
        <dbReference type="ARBA" id="ARBA00023157"/>
    </source>
</evidence>
<dbReference type="PROSITE" id="PS01187">
    <property type="entry name" value="EGF_CA"/>
    <property type="match status" value="1"/>
</dbReference>
<reference evidence="19" key="2">
    <citation type="submission" date="2020-12" db="UniProtKB">
        <authorList>
            <consortium name="WormBaseParasite"/>
        </authorList>
    </citation>
    <scope>IDENTIFICATION</scope>
</reference>
<dbReference type="STRING" id="34506.A0A090LAS7"/>
<feature type="domain" description="EGF-like" evidence="15">
    <location>
        <begin position="1048"/>
        <end position="1082"/>
    </location>
</feature>
<dbReference type="Pfam" id="PF02210">
    <property type="entry name" value="Laminin_G_2"/>
    <property type="match status" value="1"/>
</dbReference>
<accession>A0A090LAS7</accession>
<feature type="domain" description="EGF-like" evidence="15">
    <location>
        <begin position="1084"/>
        <end position="1122"/>
    </location>
</feature>
<keyword evidence="8 13" id="KW-0472">Membrane</keyword>
<gene>
    <name evidence="17 19 20" type="ORF">SRAE_2000152800</name>
</gene>
<keyword evidence="3 13" id="KW-0812">Transmembrane</keyword>
<dbReference type="SUPFAM" id="SSF49899">
    <property type="entry name" value="Concanavalin A-like lectins/glucanases"/>
    <property type="match status" value="2"/>
</dbReference>
<dbReference type="CTD" id="36379227"/>
<evidence type="ECO:0000313" key="19">
    <source>
        <dbReference type="WBParaSite" id="SRAE_2000152800.1"/>
    </source>
</evidence>
<keyword evidence="10" id="KW-0325">Glycoprotein</keyword>
<feature type="transmembrane region" description="Helical" evidence="13">
    <location>
        <begin position="1669"/>
        <end position="1690"/>
    </location>
</feature>
<dbReference type="WormBase" id="SRAE_2000152800">
    <property type="protein sequence ID" value="SRP08487"/>
    <property type="gene ID" value="WBGene00261733"/>
</dbReference>
<dbReference type="EMBL" id="LN609529">
    <property type="protein sequence ID" value="CEF66862.1"/>
    <property type="molecule type" value="Genomic_DNA"/>
</dbReference>
<evidence type="ECO:0000256" key="1">
    <source>
        <dbReference type="ARBA" id="ARBA00004370"/>
    </source>
</evidence>
<keyword evidence="2 12" id="KW-0245">EGF-like domain</keyword>
<dbReference type="InterPro" id="IPR013320">
    <property type="entry name" value="ConA-like_dom_sf"/>
</dbReference>
<feature type="domain" description="EGF-like" evidence="15">
    <location>
        <begin position="1130"/>
        <end position="1169"/>
    </location>
</feature>
<dbReference type="Gene3D" id="2.60.40.60">
    <property type="entry name" value="Cadherins"/>
    <property type="match status" value="4"/>
</dbReference>
<dbReference type="SMART" id="SM00112">
    <property type="entry name" value="CA"/>
    <property type="match status" value="4"/>
</dbReference>
<sequence>MDILKIEATNNGNEVNIIKYFIASGDSNDDFYIDPLTGVLSVKKLNRENFPGYNLIVGVSLSNYIAYTSYQRVQIHVIDVNEPPQFILPIYEVKVEENEIIPKKLLTVHAIDNDSNDFNQIEYKIIYGNENKEFIIDSKTGEITLNKILDAEEKNKYILTVEAKDNDNLSSTTKVLITVKDQNDNSPKFTRLFSPEIYENNFIGEIICTITSTDLDIDIENRNNLYFLENNYNDTFNLDSKTGELKVMKILDREEVSEYKLRVTAKDDFWQISTTFFVTVKDKNDNKPQFEKSFVNIKLSGNEKYGDVLYVIKATDKDEGKNARIIYKLEDPRTEIIYVEPLTGQIIFLSHLNTFESQKIIKVIAIDMGDNPLETSIDIIIEKEINKNNVSSVESFNFIESIDQVTIPVWENIDYNSKLFEFDKKYFITSITCPKNKKNMFNELCEKENLFEIKNQTLYLVGKLDYETENLYSIKLQSGDKIKILNIKVLDINEYSPVIINNDIPNTANQISKYSKPNTILSSIEAIDLDSGKGSELNFYINSFTQSPVDGMIIDRKVGLITLNSKNNLSMINEYNLPLEVIVKNGKLDRKVPKHDMITLTFTNVTSPPVFDKVFYTIDLPIDKIEKKTKLLEFNFFNNNNGNYVYSIYPENKNDEGLICIDKKEGYIKICNTFTTNIINKFQQKNYKYILTIHENIGKKNKIEILRSKAILIVKVIKKIDDISKLLTYTIEGIEENSNIALLNIKKGEKVEIEDNNLRELFTINTQQKVLMNKKVIKRETPNIDYINIPLKFTNNIGKVRKEIIILGIEKIKKEDSKKISVKNIIIQGTPDFIDVNTYKNKKCLIKYNDNTTEKCKIPFSKFTKLSNLTIYQDNTTYKIIGSLYNDYPNDGVWLEIDTTLQSGIGEILYQLQNKFNDMTIRLIGIKKTNDNKISKKQIFISIMNTFNRIINSQETKKIVEKFINDYHLKEKVRIIDEICQEACNKIICDTKIIPSEDFIKYSYSSYSWYGPIIDIKYNCIEDKILDNSNTMKCFKRPFYVSQVFGQNYHSSQLGDCQNGGFCNPKTEVCTCPKGYKGVFCEEDINECLNSKNICGNEGICINIPGSYKCMCENGIEKFNCDDNKNIYNKNNTCNENICKNGLCIPKNDGSSDLWFCSCNKGYYGDNCETKIYSFEYSSFMEIDMKNEEIEELIFDFNTKQENGILFYSYTLENQYDYISVDLINGNIRLSLNRSLTNELINEFIHTPINDGIWKRLQLIFTHNSVIINLKACNNKGTECVECINDICRKEIETIYGRFSLPSKKFLIGGIGNDDEILSRGNQYNSPEFVGCIKDIYLNNLPLFNHNVIVENLIDYCPLIGRQNNCHEDICGKFGKCYNKLNSYTCKCNDIFTSDSSCKDIVQPVSLGDGQVAFELTGNGKKLLQFVSNNRSSIENLPNFPKKNIQRRRISGNTFSEIFSYTSDDILSSPHYSKISLQNQKLEIDFKTNHSDGVLLSIYSINSSKIFMLKLDNGTLNYCVYDGLTNIFTIEISKDILNLYWHRIGIITSITNPNTISFKLNGEVIVKNLDNNYIPIFVHKDLGAILIGAAKSTSFIPFKGCVRRLIINDYGYSMISNVKKPKVDGLFSLKHLGQVEIGCSVPSINENECDNCEGNFDERNTKLNDLGNVLGIAFIFLFILIILSSIYFIVNRYQWKKDKRKNIKRKNENEINENNIFPNLDNIPRTFISYQNTAISAFSSYENIGSNPFIISNNGNINPGFSSNTQLSNTIDHQGSSGNPSMHNLSHIYDAPLINRSSIIQNNIFTKDYYQNPTLEMDETSNNKTGTIKRCRKLVTFSPTNGISYINDNNYHYPSNYYINNSDDDDGKESPYL</sequence>
<proteinExistence type="predicted"/>
<dbReference type="FunFam" id="2.60.40.60:FF:000080">
    <property type="entry name" value="FAT atypical cadherin 1"/>
    <property type="match status" value="1"/>
</dbReference>
<organism evidence="17">
    <name type="scientific">Strongyloides ratti</name>
    <name type="common">Parasitic roundworm</name>
    <dbReference type="NCBI Taxonomy" id="34506"/>
    <lineage>
        <taxon>Eukaryota</taxon>
        <taxon>Metazoa</taxon>
        <taxon>Ecdysozoa</taxon>
        <taxon>Nematoda</taxon>
        <taxon>Chromadorea</taxon>
        <taxon>Rhabditida</taxon>
        <taxon>Tylenchina</taxon>
        <taxon>Panagrolaimomorpha</taxon>
        <taxon>Strongyloidoidea</taxon>
        <taxon>Strongyloididae</taxon>
        <taxon>Strongyloides</taxon>
    </lineage>
</organism>
<evidence type="ECO:0000256" key="11">
    <source>
        <dbReference type="PROSITE-ProRule" id="PRU00043"/>
    </source>
</evidence>
<evidence type="ECO:0000313" key="20">
    <source>
        <dbReference type="WormBase" id="SRAE_2000152800"/>
    </source>
</evidence>
<dbReference type="Pfam" id="PF07645">
    <property type="entry name" value="EGF_CA"/>
    <property type="match status" value="1"/>
</dbReference>
<dbReference type="OrthoDB" id="6252479at2759"/>
<dbReference type="GO" id="GO:0005509">
    <property type="term" value="F:calcium ion binding"/>
    <property type="evidence" value="ECO:0007669"/>
    <property type="project" value="UniProtKB-UniRule"/>
</dbReference>
<evidence type="ECO:0000259" key="16">
    <source>
        <dbReference type="PROSITE" id="PS50268"/>
    </source>
</evidence>
<evidence type="ECO:0000313" key="17">
    <source>
        <dbReference type="EMBL" id="CEF66862.1"/>
    </source>
</evidence>
<name>A0A090LAS7_STRRB</name>
<feature type="domain" description="Cadherin" evidence="16">
    <location>
        <begin position="189"/>
        <end position="290"/>
    </location>
</feature>
<evidence type="ECO:0000256" key="4">
    <source>
        <dbReference type="ARBA" id="ARBA00022737"/>
    </source>
</evidence>
<evidence type="ECO:0000256" key="13">
    <source>
        <dbReference type="SAM" id="Phobius"/>
    </source>
</evidence>
<feature type="domain" description="Cadherin" evidence="16">
    <location>
        <begin position="446"/>
        <end position="499"/>
    </location>
</feature>
<dbReference type="InterPro" id="IPR015919">
    <property type="entry name" value="Cadherin-like_sf"/>
</dbReference>
<evidence type="ECO:0000259" key="14">
    <source>
        <dbReference type="PROSITE" id="PS50025"/>
    </source>
</evidence>
<feature type="domain" description="Cadherin" evidence="16">
    <location>
        <begin position="510"/>
        <end position="611"/>
    </location>
</feature>
<dbReference type="SUPFAM" id="SSF49313">
    <property type="entry name" value="Cadherin-like"/>
    <property type="match status" value="4"/>
</dbReference>
<feature type="domain" description="Cadherin" evidence="16">
    <location>
        <begin position="291"/>
        <end position="396"/>
    </location>
</feature>
<protein>
    <submittedName>
        <fullName evidence="17 19">Uncharacterized protein</fullName>
    </submittedName>
</protein>
<evidence type="ECO:0000256" key="2">
    <source>
        <dbReference type="ARBA" id="ARBA00022536"/>
    </source>
</evidence>
<feature type="disulfide bond" evidence="12">
    <location>
        <begin position="1072"/>
        <end position="1081"/>
    </location>
</feature>
<keyword evidence="5 11" id="KW-0106">Calcium</keyword>
<evidence type="ECO:0000256" key="3">
    <source>
        <dbReference type="ARBA" id="ARBA00022692"/>
    </source>
</evidence>
<dbReference type="SMART" id="SM00179">
    <property type="entry name" value="EGF_CA"/>
    <property type="match status" value="2"/>
</dbReference>